<dbReference type="EMBL" id="JAUEPR010000001">
    <property type="protein sequence ID" value="KAK0491061.1"/>
    <property type="molecule type" value="Genomic_DNA"/>
</dbReference>
<feature type="region of interest" description="Disordered" evidence="1">
    <location>
        <begin position="332"/>
        <end position="365"/>
    </location>
</feature>
<keyword evidence="3" id="KW-1185">Reference proteome</keyword>
<comment type="caution">
    <text evidence="2">The sequence shown here is derived from an EMBL/GenBank/DDBJ whole genome shotgun (WGS) entry which is preliminary data.</text>
</comment>
<evidence type="ECO:0000256" key="1">
    <source>
        <dbReference type="SAM" id="MobiDB-lite"/>
    </source>
</evidence>
<feature type="region of interest" description="Disordered" evidence="1">
    <location>
        <begin position="384"/>
        <end position="407"/>
    </location>
</feature>
<organism evidence="2 3">
    <name type="scientific">Armillaria novae-zelandiae</name>
    <dbReference type="NCBI Taxonomy" id="153914"/>
    <lineage>
        <taxon>Eukaryota</taxon>
        <taxon>Fungi</taxon>
        <taxon>Dikarya</taxon>
        <taxon>Basidiomycota</taxon>
        <taxon>Agaricomycotina</taxon>
        <taxon>Agaricomycetes</taxon>
        <taxon>Agaricomycetidae</taxon>
        <taxon>Agaricales</taxon>
        <taxon>Marasmiineae</taxon>
        <taxon>Physalacriaceae</taxon>
        <taxon>Armillaria</taxon>
    </lineage>
</organism>
<feature type="region of interest" description="Disordered" evidence="1">
    <location>
        <begin position="104"/>
        <end position="264"/>
    </location>
</feature>
<dbReference type="Proteomes" id="UP001175227">
    <property type="component" value="Unassembled WGS sequence"/>
</dbReference>
<protein>
    <submittedName>
        <fullName evidence="2">Uncharacterized protein</fullName>
    </submittedName>
</protein>
<proteinExistence type="predicted"/>
<accession>A0AA39PWI8</accession>
<name>A0AA39PWI8_9AGAR</name>
<feature type="compositionally biased region" description="Polar residues" evidence="1">
    <location>
        <begin position="397"/>
        <end position="407"/>
    </location>
</feature>
<evidence type="ECO:0000313" key="2">
    <source>
        <dbReference type="EMBL" id="KAK0491061.1"/>
    </source>
</evidence>
<feature type="compositionally biased region" description="Low complexity" evidence="1">
    <location>
        <begin position="344"/>
        <end position="356"/>
    </location>
</feature>
<reference evidence="2" key="1">
    <citation type="submission" date="2023-06" db="EMBL/GenBank/DDBJ databases">
        <authorList>
            <consortium name="Lawrence Berkeley National Laboratory"/>
            <person name="Ahrendt S."/>
            <person name="Sahu N."/>
            <person name="Indic B."/>
            <person name="Wong-Bajracharya J."/>
            <person name="Merenyi Z."/>
            <person name="Ke H.-M."/>
            <person name="Monk M."/>
            <person name="Kocsube S."/>
            <person name="Drula E."/>
            <person name="Lipzen A."/>
            <person name="Balint B."/>
            <person name="Henrissat B."/>
            <person name="Andreopoulos B."/>
            <person name="Martin F.M."/>
            <person name="Harder C.B."/>
            <person name="Rigling D."/>
            <person name="Ford K.L."/>
            <person name="Foster G.D."/>
            <person name="Pangilinan J."/>
            <person name="Papanicolaou A."/>
            <person name="Barry K."/>
            <person name="LaButti K."/>
            <person name="Viragh M."/>
            <person name="Koriabine M."/>
            <person name="Yan M."/>
            <person name="Riley R."/>
            <person name="Champramary S."/>
            <person name="Plett K.L."/>
            <person name="Tsai I.J."/>
            <person name="Slot J."/>
            <person name="Sipos G."/>
            <person name="Plett J."/>
            <person name="Nagy L.G."/>
            <person name="Grigoriev I.V."/>
        </authorList>
    </citation>
    <scope>NUCLEOTIDE SEQUENCE</scope>
    <source>
        <strain evidence="2">ICMP 16352</strain>
    </source>
</reference>
<evidence type="ECO:0000313" key="3">
    <source>
        <dbReference type="Proteomes" id="UP001175227"/>
    </source>
</evidence>
<feature type="compositionally biased region" description="Low complexity" evidence="1">
    <location>
        <begin position="128"/>
        <end position="139"/>
    </location>
</feature>
<gene>
    <name evidence="2" type="ORF">IW261DRAFT_1619945</name>
</gene>
<dbReference type="AlphaFoldDB" id="A0AA39PWI8"/>
<sequence>MLTEMPSISIQPFIAVSSEDRQFVPTEIANSACPSSFPSALRAMDPSQHDFVPPPAYSAQEEFDTKISAALAASLTITQPRAQQADEEEWEQWDDAIFNAAALSGQPTSSSDHRRESRAASSPTAVHRALPARPGAAGPSVPPLKIHKKNRSSTSSTSSKQRPSWYSEAGLDSHQLGGPALASPPAGSSHGVPVRRDSDVQDYSVPPPPFTAVGPSLEGPPFEEMDPLGFRPNPPPSRPPSRAPSVPPSQLRAPLPIPSNTQPTLRVSRVDPAVGLDTGAARLSFNPAVAYNKHKAAQAVPTDFHPPIQSFDAASLYNSSVASHLTIIPSQRPQSYVTPPRPPSTGSYMSSHSGSGYKRETWPAPPIPSSRYISPPLAQYPLHGRPPVDAPVPRWATSEQQLSNMFR</sequence>
<feature type="compositionally biased region" description="Pro residues" evidence="1">
    <location>
        <begin position="232"/>
        <end position="247"/>
    </location>
</feature>